<dbReference type="SMART" id="SM00612">
    <property type="entry name" value="Kelch"/>
    <property type="match status" value="4"/>
</dbReference>
<dbReference type="SUPFAM" id="SSF117281">
    <property type="entry name" value="Kelch motif"/>
    <property type="match status" value="2"/>
</dbReference>
<keyword evidence="4" id="KW-1185">Reference proteome</keyword>
<accession>A0ABT3P729</accession>
<reference evidence="3" key="1">
    <citation type="submission" date="2022-11" db="EMBL/GenBank/DDBJ databases">
        <title>Alteromonas sp. nov., isolated from sea water of the Qingdao.</title>
        <authorList>
            <person name="Wang Q."/>
        </authorList>
    </citation>
    <scope>NUCLEOTIDE SEQUENCE</scope>
    <source>
        <strain evidence="3">ASW11-7</strain>
    </source>
</reference>
<dbReference type="Pfam" id="PF01344">
    <property type="entry name" value="Kelch_1"/>
    <property type="match status" value="1"/>
</dbReference>
<dbReference type="PANTHER" id="PTHR45632">
    <property type="entry name" value="LD33804P"/>
    <property type="match status" value="1"/>
</dbReference>
<evidence type="ECO:0000256" key="2">
    <source>
        <dbReference type="ARBA" id="ARBA00022737"/>
    </source>
</evidence>
<organism evidence="3 4">
    <name type="scientific">Alteromonas aquimaris</name>
    <dbReference type="NCBI Taxonomy" id="2998417"/>
    <lineage>
        <taxon>Bacteria</taxon>
        <taxon>Pseudomonadati</taxon>
        <taxon>Pseudomonadota</taxon>
        <taxon>Gammaproteobacteria</taxon>
        <taxon>Alteromonadales</taxon>
        <taxon>Alteromonadaceae</taxon>
        <taxon>Alteromonas/Salinimonas group</taxon>
        <taxon>Alteromonas</taxon>
    </lineage>
</organism>
<keyword evidence="2" id="KW-0677">Repeat</keyword>
<dbReference type="InterPro" id="IPR015915">
    <property type="entry name" value="Kelch-typ_b-propeller"/>
</dbReference>
<keyword evidence="1" id="KW-0880">Kelch repeat</keyword>
<dbReference type="Proteomes" id="UP001142810">
    <property type="component" value="Unassembled WGS sequence"/>
</dbReference>
<dbReference type="RefSeq" id="WP_265617305.1">
    <property type="nucleotide sequence ID" value="NZ_JAPFRD010000010.1"/>
</dbReference>
<gene>
    <name evidence="3" type="ORF">OPS25_08720</name>
</gene>
<evidence type="ECO:0000313" key="4">
    <source>
        <dbReference type="Proteomes" id="UP001142810"/>
    </source>
</evidence>
<dbReference type="EMBL" id="JAPFRD010000010">
    <property type="protein sequence ID" value="MCW8108576.1"/>
    <property type="molecule type" value="Genomic_DNA"/>
</dbReference>
<proteinExistence type="predicted"/>
<comment type="caution">
    <text evidence="3">The sequence shown here is derived from an EMBL/GenBank/DDBJ whole genome shotgun (WGS) entry which is preliminary data.</text>
</comment>
<dbReference type="InterPro" id="IPR006652">
    <property type="entry name" value="Kelch_1"/>
</dbReference>
<dbReference type="Pfam" id="PF24681">
    <property type="entry name" value="Kelch_KLHDC2_KLHL20_DRC7"/>
    <property type="match status" value="1"/>
</dbReference>
<dbReference type="PANTHER" id="PTHR45632:SF3">
    <property type="entry name" value="KELCH-LIKE PROTEIN 32"/>
    <property type="match status" value="1"/>
</dbReference>
<sequence length="329" mass="36684">MVKNWTVALLFFNIAVSISAEPYRWESAPNMPSPLQEIYPALWGNRLVVAGGLAEGEREKLSVSADVYQLEHESKSWSTLPALPEPRHHVMLVQQSDAIWAFGGFVESEKGQWTNTDTVMVLRTQSGKWEKRNPLPLKLSETVSAVLNGNIHLASGRTLKAEDNGRWSDHIDTDWHAFFDEKSGVWKRLAPVPTSRNSACSVVINDDWHVIGGRTVNGGNVDVHEVYNDKTKRWKKLAPMPEARGGIACATDTQYIYVFGGEYFDNGGGLYSDVLRYEVKRDRWKVVSSMPMATHGLGAVYWNSEIWIIGGAAQPGARKTKAAVVKFVP</sequence>
<name>A0ABT3P729_9ALTE</name>
<evidence type="ECO:0000313" key="3">
    <source>
        <dbReference type="EMBL" id="MCW8108576.1"/>
    </source>
</evidence>
<protein>
    <submittedName>
        <fullName evidence="3">Galactose oxidase</fullName>
    </submittedName>
</protein>
<evidence type="ECO:0000256" key="1">
    <source>
        <dbReference type="ARBA" id="ARBA00022441"/>
    </source>
</evidence>
<dbReference type="Gene3D" id="2.120.10.80">
    <property type="entry name" value="Kelch-type beta propeller"/>
    <property type="match status" value="2"/>
</dbReference>